<proteinExistence type="predicted"/>
<evidence type="ECO:0000313" key="2">
    <source>
        <dbReference type="EMBL" id="QBD77500.1"/>
    </source>
</evidence>
<dbReference type="RefSeq" id="WP_129888556.1">
    <property type="nucleotide sequence ID" value="NZ_CP035758.1"/>
</dbReference>
<dbReference type="GO" id="GO:0003677">
    <property type="term" value="F:DNA binding"/>
    <property type="evidence" value="ECO:0007669"/>
    <property type="project" value="InterPro"/>
</dbReference>
<evidence type="ECO:0000313" key="3">
    <source>
        <dbReference type="Proteomes" id="UP000290365"/>
    </source>
</evidence>
<organism evidence="2 3">
    <name type="scientific">Ktedonosporobacter rubrisoli</name>
    <dbReference type="NCBI Taxonomy" id="2509675"/>
    <lineage>
        <taxon>Bacteria</taxon>
        <taxon>Bacillati</taxon>
        <taxon>Chloroflexota</taxon>
        <taxon>Ktedonobacteria</taxon>
        <taxon>Ktedonobacterales</taxon>
        <taxon>Ktedonosporobacteraceae</taxon>
        <taxon>Ktedonosporobacter</taxon>
    </lineage>
</organism>
<dbReference type="SUPFAM" id="SSF46955">
    <property type="entry name" value="Putative DNA-binding domain"/>
    <property type="match status" value="1"/>
</dbReference>
<dbReference type="Gene3D" id="3.40.50.1390">
    <property type="entry name" value="Resolvase, N-terminal catalytic domain"/>
    <property type="match status" value="1"/>
</dbReference>
<protein>
    <submittedName>
        <fullName evidence="2">IS607 family transposase</fullName>
    </submittedName>
</protein>
<name>A0A4P6JQP6_KTERU</name>
<accession>A0A4P6JQP6</accession>
<dbReference type="FunFam" id="3.40.50.1390:FF:000002">
    <property type="entry name" value="ORF1 in transposon ISC1904"/>
    <property type="match status" value="1"/>
</dbReference>
<sequence>MKTTYSPKDFGALIGRSTNTLQRWDREGRLRAHRSPVSNRRFYTHDQYLAYMGLNTEDERLTIAYTRVSGVAQKPDLTNQVKALEQFCTEQVLVVDEWMQDIGSGLNYKRKQFNHLFELIEQGRVKTLILAHRDRLVRFGYEWFEAFCERHGTKIVVMNNEKLSPEKEMVEDLIMICTVFSARFHGLRSYKRTLVKAVTGNADKQENPA</sequence>
<dbReference type="InterPro" id="IPR048046">
    <property type="entry name" value="Transpos_IS607"/>
</dbReference>
<dbReference type="PROSITE" id="PS51736">
    <property type="entry name" value="RECOMBINASES_3"/>
    <property type="match status" value="1"/>
</dbReference>
<dbReference type="Proteomes" id="UP000290365">
    <property type="component" value="Chromosome"/>
</dbReference>
<reference evidence="2 3" key="1">
    <citation type="submission" date="2019-01" db="EMBL/GenBank/DDBJ databases">
        <title>Ktedonosporobacter rubrisoli SCAWS-G2.</title>
        <authorList>
            <person name="Huang Y."/>
            <person name="Yan B."/>
        </authorList>
    </citation>
    <scope>NUCLEOTIDE SEQUENCE [LARGE SCALE GENOMIC DNA]</scope>
    <source>
        <strain evidence="2 3">SCAWS-G2</strain>
    </source>
</reference>
<dbReference type="InterPro" id="IPR006119">
    <property type="entry name" value="Resolv_N"/>
</dbReference>
<dbReference type="InterPro" id="IPR051491">
    <property type="entry name" value="Recombinase/Transposase-rel"/>
</dbReference>
<dbReference type="GO" id="GO:0000150">
    <property type="term" value="F:DNA strand exchange activity"/>
    <property type="evidence" value="ECO:0007669"/>
    <property type="project" value="InterPro"/>
</dbReference>
<dbReference type="KEGG" id="kbs:EPA93_16475"/>
<dbReference type="InterPro" id="IPR036162">
    <property type="entry name" value="Resolvase-like_N_sf"/>
</dbReference>
<dbReference type="Pfam" id="PF13411">
    <property type="entry name" value="MerR_1"/>
    <property type="match status" value="1"/>
</dbReference>
<dbReference type="Pfam" id="PF00239">
    <property type="entry name" value="Resolvase"/>
    <property type="match status" value="1"/>
</dbReference>
<dbReference type="AlphaFoldDB" id="A0A4P6JQP6"/>
<dbReference type="SUPFAM" id="SSF53041">
    <property type="entry name" value="Resolvase-like"/>
    <property type="match status" value="1"/>
</dbReference>
<dbReference type="InterPro" id="IPR009061">
    <property type="entry name" value="DNA-bd_dom_put_sf"/>
</dbReference>
<dbReference type="OrthoDB" id="155141at2"/>
<dbReference type="Gene3D" id="1.10.287.2170">
    <property type="match status" value="1"/>
</dbReference>
<feature type="domain" description="Resolvase/invertase-type recombinase catalytic" evidence="1">
    <location>
        <begin position="61"/>
        <end position="208"/>
    </location>
</feature>
<dbReference type="PANTHER" id="PTHR36172">
    <property type="match status" value="1"/>
</dbReference>
<dbReference type="GO" id="GO:0006355">
    <property type="term" value="P:regulation of DNA-templated transcription"/>
    <property type="evidence" value="ECO:0007669"/>
    <property type="project" value="InterPro"/>
</dbReference>
<keyword evidence="3" id="KW-1185">Reference proteome</keyword>
<dbReference type="CDD" id="cd03769">
    <property type="entry name" value="SR_IS607_transposase_like"/>
    <property type="match status" value="1"/>
</dbReference>
<dbReference type="EMBL" id="CP035758">
    <property type="protein sequence ID" value="QBD77500.1"/>
    <property type="molecule type" value="Genomic_DNA"/>
</dbReference>
<dbReference type="NCBIfam" id="NF033518">
    <property type="entry name" value="transpos_IS607"/>
    <property type="match status" value="1"/>
</dbReference>
<dbReference type="PANTHER" id="PTHR36172:SF1">
    <property type="entry name" value="RESOLVASE-RELATED"/>
    <property type="match status" value="1"/>
</dbReference>
<dbReference type="InterPro" id="IPR000551">
    <property type="entry name" value="MerR-type_HTH_dom"/>
</dbReference>
<dbReference type="SMART" id="SM00857">
    <property type="entry name" value="Resolvase"/>
    <property type="match status" value="1"/>
</dbReference>
<dbReference type="InterPro" id="IPR041718">
    <property type="entry name" value="IS607_transposase-like"/>
</dbReference>
<dbReference type="Gene3D" id="1.10.1660.10">
    <property type="match status" value="1"/>
</dbReference>
<gene>
    <name evidence="2" type="ORF">EPA93_16475</name>
</gene>
<evidence type="ECO:0000259" key="1">
    <source>
        <dbReference type="PROSITE" id="PS51736"/>
    </source>
</evidence>